<dbReference type="AlphaFoldDB" id="A0A8B6DBQ3"/>
<name>A0A8B6DBQ3_MYTGA</name>
<dbReference type="EMBL" id="UYJE01003079">
    <property type="protein sequence ID" value="VDI16361.1"/>
    <property type="molecule type" value="Genomic_DNA"/>
</dbReference>
<dbReference type="Proteomes" id="UP000596742">
    <property type="component" value="Unassembled WGS sequence"/>
</dbReference>
<evidence type="ECO:0000313" key="2">
    <source>
        <dbReference type="Proteomes" id="UP000596742"/>
    </source>
</evidence>
<evidence type="ECO:0000313" key="1">
    <source>
        <dbReference type="EMBL" id="VDI16361.1"/>
    </source>
</evidence>
<keyword evidence="2" id="KW-1185">Reference proteome</keyword>
<protein>
    <submittedName>
        <fullName evidence="1">Uncharacterized protein</fullName>
    </submittedName>
</protein>
<reference evidence="1" key="1">
    <citation type="submission" date="2018-11" db="EMBL/GenBank/DDBJ databases">
        <authorList>
            <person name="Alioto T."/>
            <person name="Alioto T."/>
        </authorList>
    </citation>
    <scope>NUCLEOTIDE SEQUENCE</scope>
</reference>
<accession>A0A8B6DBQ3</accession>
<organism evidence="1 2">
    <name type="scientific">Mytilus galloprovincialis</name>
    <name type="common">Mediterranean mussel</name>
    <dbReference type="NCBI Taxonomy" id="29158"/>
    <lineage>
        <taxon>Eukaryota</taxon>
        <taxon>Metazoa</taxon>
        <taxon>Spiralia</taxon>
        <taxon>Lophotrochozoa</taxon>
        <taxon>Mollusca</taxon>
        <taxon>Bivalvia</taxon>
        <taxon>Autobranchia</taxon>
        <taxon>Pteriomorphia</taxon>
        <taxon>Mytilida</taxon>
        <taxon>Mytiloidea</taxon>
        <taxon>Mytilidae</taxon>
        <taxon>Mytilinae</taxon>
        <taxon>Mytilus</taxon>
    </lineage>
</organism>
<comment type="caution">
    <text evidence="1">The sequence shown here is derived from an EMBL/GenBank/DDBJ whole genome shotgun (WGS) entry which is preliminary data.</text>
</comment>
<sequence>MSLRPAVHVLDLCNDQQSKCLWKHVWVNFETNIQEYLDIEKISISSDYDTSDPIAFSFGTDVDVHTTIKKAFFELIEKENLEIRPIELSIEQNQIDATSKQFAQHKVGIYINEYCKNSVWVVGHTLVLDEVVKCLKDKIPRCSITTSIYAKLDGLNISREKETTQVFVELSEEDQAIVWIYDLLNLECFRKDNVAISHQHFGLQILVPDSSTKLLIENELKSTIRTSNLTVSCNNYSFSDCLYQLIQRDTIHAFLLFRLRNHKCVWFKNSQNTMTLYAENQSKLYEAYGVIKGAFKEDIIAVPSRFFSREDAKQKIANLEEKGNGKLLIKLSTDLSTVSVSRTDDFWFNPTQIEYMYTSKRLLIPNQKQKTMKKLLSNYKSFIENHYSVNVYEQDEPLCKLTVKGEDSAVEAAYQELLNLQQMLHCQDKTYIIEDKVTDLELRVKNIAESCGCRVSLSSAKVAPSEMQIIPVDLREHTRCRSITVDDGFTVKLYKCSLQNNYWLGQNTLILNVGHNAGGDTSTIKCMVNAFQHDHATIYLPIWKIAKENDNLRKLMTEMKDYFKSANLQEHTVMSLDLSIVEKVGWPVVRSLGAILLSLNCSRPTCFQFFAPPDDIFEPSSDIINQWCQLKKGSSKQKLKINIVKGELAQMK</sequence>
<proteinExistence type="predicted"/>
<gene>
    <name evidence="1" type="ORF">MGAL_10B021826</name>
</gene>